<evidence type="ECO:0000313" key="1">
    <source>
        <dbReference type="EMBL" id="SVE53237.1"/>
    </source>
</evidence>
<proteinExistence type="predicted"/>
<sequence length="91" mass="9741">MIQTNNESRIKNIILTLSDKPTWDNRSSGTTSNLVGVTYGNNKFFTMLGTMSSSIGTVLTSSNGISWTSSSATCSSCGTDNVSLNDVTYKE</sequence>
<protein>
    <submittedName>
        <fullName evidence="1">Uncharacterized protein</fullName>
    </submittedName>
</protein>
<accession>A0A383E8S4</accession>
<dbReference type="EMBL" id="UINC01223869">
    <property type="protein sequence ID" value="SVE53237.1"/>
    <property type="molecule type" value="Genomic_DNA"/>
</dbReference>
<reference evidence="1" key="1">
    <citation type="submission" date="2018-05" db="EMBL/GenBank/DDBJ databases">
        <authorList>
            <person name="Lanie J.A."/>
            <person name="Ng W.-L."/>
            <person name="Kazmierczak K.M."/>
            <person name="Andrzejewski T.M."/>
            <person name="Davidsen T.M."/>
            <person name="Wayne K.J."/>
            <person name="Tettelin H."/>
            <person name="Glass J.I."/>
            <person name="Rusch D."/>
            <person name="Podicherti R."/>
            <person name="Tsui H.-C.T."/>
            <person name="Winkler M.E."/>
        </authorList>
    </citation>
    <scope>NUCLEOTIDE SEQUENCE</scope>
</reference>
<dbReference type="AlphaFoldDB" id="A0A383E8S4"/>
<gene>
    <name evidence="1" type="ORF">METZ01_LOCUS506091</name>
</gene>
<name>A0A383E8S4_9ZZZZ</name>
<organism evidence="1">
    <name type="scientific">marine metagenome</name>
    <dbReference type="NCBI Taxonomy" id="408172"/>
    <lineage>
        <taxon>unclassified sequences</taxon>
        <taxon>metagenomes</taxon>
        <taxon>ecological metagenomes</taxon>
    </lineage>
</organism>